<feature type="region of interest" description="Disordered" evidence="2">
    <location>
        <begin position="598"/>
        <end position="630"/>
    </location>
</feature>
<dbReference type="GO" id="GO:0034456">
    <property type="term" value="C:UTP-C complex"/>
    <property type="evidence" value="ECO:0007669"/>
    <property type="project" value="TreeGrafter"/>
</dbReference>
<name>A0A2C6LF85_9APIC</name>
<keyword evidence="6" id="KW-1185">Reference proteome</keyword>
<feature type="transmembrane region" description="Helical" evidence="3">
    <location>
        <begin position="6"/>
        <end position="26"/>
    </location>
</feature>
<sequence>MFSSVVFPLLFFSFSILIISVFILYLTKRFEYLRRLFSHLQATFSSGNSPSSPSDKDRKTSCSSSIAADQGGKKKKSKKGSSVEWNNSHSNSLTNEAQNIFRSLVPQWSPQVSLQYWQSDAVKPIIVITFTTSSSLRLVNGSSVLKSSSTSETICGETDLSQWIVRIFPVPPSSPESHSLDSQGHSSLPLFRESLLGPERNCVRRPSFLSWKEEEDEEEDVTQSGSIKKRRNEEEEQSLRHVLKGDLSKGPRKGGGDEHHEVTLLRPTPYYNGLLLEDIFMKKHSSLLQKCCAMFGETFRITVHLLKIWALRRSPGLLTLSQNEKAMRLSMASSPTKEAARSRMSSIPATGVNGFTLAMMCGHACLSGGLDESSSINPRQLLSLTFSFLSRADFLNYFYIFGDPQPHSRDTLLLRNKPNMTGRAAGTDSLEEGWAVGQQPGLSSVSKKASKAGGQVQPANKNHANQDEANQRKSLLAAGLISEAFLFDSPSCSCNLLFRSQLHIPELQAMARESLHALEKLEDPFDFLFGGLPKLLNAEGAYRCSGKKGQMPVPASLLLANDVQVYIPQISSTLLKRAMRPFMTEGFPAIADYVPSVEGGQGSHSDERASERGVARATQGENRNEVQQNDFSTLDEGVKWEASPARLFAEALVRFCVRALGDRLDLVQVRFVHPTYSGLTAELHPLLSANVKELSKEESFLEKEDSALANLPLAFPSYEALSAACDIPVGVLLSLRLRGEAISRALDRGPPATGVSSSDEAIQSFKSFWGTDIVELRRFQDGQILHTVLWQKDECCGRESNGRIADIPSNSRKCLPLLPPISCVCGKVHAPPHTQILSHLFHRHWSRVLALRGQEWVSTVKEAEGEQSLHEVAPTHTGGEGRKPGDPLTTDVKRADCWMQGTILGGTASSAGAAQKQMRKQLMQFVQMMKSLALKVLRGAAYQGFHIVRSERRTPLELKTLQ</sequence>
<evidence type="ECO:0000313" key="6">
    <source>
        <dbReference type="Proteomes" id="UP000221165"/>
    </source>
</evidence>
<keyword evidence="3" id="KW-0812">Transmembrane</keyword>
<dbReference type="EMBL" id="MIGC01000269">
    <property type="protein sequence ID" value="PHJ25462.1"/>
    <property type="molecule type" value="Genomic_DNA"/>
</dbReference>
<feature type="compositionally biased region" description="Polar residues" evidence="2">
    <location>
        <begin position="619"/>
        <end position="630"/>
    </location>
</feature>
<dbReference type="PANTHER" id="PTHR17972:SF0">
    <property type="entry name" value="NUCLEOLAR PROTEIN 6"/>
    <property type="match status" value="1"/>
</dbReference>
<dbReference type="Proteomes" id="UP000221165">
    <property type="component" value="Unassembled WGS sequence"/>
</dbReference>
<gene>
    <name evidence="5" type="ORF">CSUI_000679</name>
</gene>
<evidence type="ECO:0000259" key="4">
    <source>
        <dbReference type="Pfam" id="PF17404"/>
    </source>
</evidence>
<dbReference type="AlphaFoldDB" id="A0A2C6LF85"/>
<comment type="similarity">
    <text evidence="1">Belongs to the NRAP family.</text>
</comment>
<dbReference type="InterPro" id="IPR005554">
    <property type="entry name" value="NOL6/Upt22"/>
</dbReference>
<feature type="compositionally biased region" description="Basic and acidic residues" evidence="2">
    <location>
        <begin position="604"/>
        <end position="614"/>
    </location>
</feature>
<dbReference type="GO" id="GO:0006409">
    <property type="term" value="P:tRNA export from nucleus"/>
    <property type="evidence" value="ECO:0007669"/>
    <property type="project" value="TreeGrafter"/>
</dbReference>
<dbReference type="Gene3D" id="1.10.1410.10">
    <property type="match status" value="1"/>
</dbReference>
<keyword evidence="1" id="KW-0694">RNA-binding</keyword>
<evidence type="ECO:0000256" key="3">
    <source>
        <dbReference type="SAM" id="Phobius"/>
    </source>
</evidence>
<keyword evidence="3" id="KW-1133">Transmembrane helix</keyword>
<dbReference type="GO" id="GO:0032040">
    <property type="term" value="C:small-subunit processome"/>
    <property type="evidence" value="ECO:0007669"/>
    <property type="project" value="TreeGrafter"/>
</dbReference>
<dbReference type="GO" id="GO:0032545">
    <property type="term" value="C:CURI complex"/>
    <property type="evidence" value="ECO:0007669"/>
    <property type="project" value="TreeGrafter"/>
</dbReference>
<feature type="region of interest" description="Disordered" evidence="2">
    <location>
        <begin position="449"/>
        <end position="468"/>
    </location>
</feature>
<dbReference type="GO" id="GO:0003723">
    <property type="term" value="F:RNA binding"/>
    <property type="evidence" value="ECO:0007669"/>
    <property type="project" value="UniProtKB-KW"/>
</dbReference>
<keyword evidence="3" id="KW-0472">Membrane</keyword>
<dbReference type="PANTHER" id="PTHR17972">
    <property type="entry name" value="NUCLEOLAR RNA-ASSOCIATED PROTEIN"/>
    <property type="match status" value="1"/>
</dbReference>
<organism evidence="5 6">
    <name type="scientific">Cystoisospora suis</name>
    <dbReference type="NCBI Taxonomy" id="483139"/>
    <lineage>
        <taxon>Eukaryota</taxon>
        <taxon>Sar</taxon>
        <taxon>Alveolata</taxon>
        <taxon>Apicomplexa</taxon>
        <taxon>Conoidasida</taxon>
        <taxon>Coccidia</taxon>
        <taxon>Eucoccidiorida</taxon>
        <taxon>Eimeriorina</taxon>
        <taxon>Sarcocystidae</taxon>
        <taxon>Cystoisospora</taxon>
    </lineage>
</organism>
<accession>A0A2C6LF85</accession>
<feature type="region of interest" description="Disordered" evidence="2">
    <location>
        <begin position="44"/>
        <end position="90"/>
    </location>
</feature>
<reference evidence="5 6" key="1">
    <citation type="journal article" date="2017" name="Int. J. Parasitol.">
        <title>The genome of the protozoan parasite Cystoisospora suis and a reverse vaccinology approach to identify vaccine candidates.</title>
        <authorList>
            <person name="Palmieri N."/>
            <person name="Shrestha A."/>
            <person name="Ruttkowski B."/>
            <person name="Beck T."/>
            <person name="Vogl C."/>
            <person name="Tomley F."/>
            <person name="Blake D.P."/>
            <person name="Joachim A."/>
        </authorList>
    </citation>
    <scope>NUCLEOTIDE SEQUENCE [LARGE SCALE GENOMIC DNA]</scope>
    <source>
        <strain evidence="5 6">Wien I</strain>
    </source>
</reference>
<feature type="domain" description="Nrap protein" evidence="4">
    <location>
        <begin position="644"/>
        <end position="794"/>
    </location>
</feature>
<keyword evidence="1" id="KW-0539">Nucleus</keyword>
<comment type="subcellular location">
    <subcellularLocation>
        <location evidence="1">Nucleus</location>
        <location evidence="1">Nucleolus</location>
    </subcellularLocation>
</comment>
<proteinExistence type="inferred from homology"/>
<dbReference type="InterPro" id="IPR035368">
    <property type="entry name" value="Nrap_D3"/>
</dbReference>
<dbReference type="GeneID" id="94424121"/>
<dbReference type="GO" id="GO:0006364">
    <property type="term" value="P:rRNA processing"/>
    <property type="evidence" value="ECO:0007669"/>
    <property type="project" value="TreeGrafter"/>
</dbReference>
<dbReference type="VEuPathDB" id="ToxoDB:CSUI_000679"/>
<comment type="caution">
    <text evidence="5">The sequence shown here is derived from an EMBL/GenBank/DDBJ whole genome shotgun (WGS) entry which is preliminary data.</text>
</comment>
<evidence type="ECO:0000313" key="5">
    <source>
        <dbReference type="EMBL" id="PHJ25462.1"/>
    </source>
</evidence>
<evidence type="ECO:0000256" key="2">
    <source>
        <dbReference type="SAM" id="MobiDB-lite"/>
    </source>
</evidence>
<dbReference type="RefSeq" id="XP_067927109.1">
    <property type="nucleotide sequence ID" value="XM_068060910.1"/>
</dbReference>
<dbReference type="OrthoDB" id="10251401at2759"/>
<feature type="compositionally biased region" description="Basic and acidic residues" evidence="2">
    <location>
        <begin position="231"/>
        <end position="260"/>
    </location>
</feature>
<evidence type="ECO:0000256" key="1">
    <source>
        <dbReference type="RuleBase" id="RU364032"/>
    </source>
</evidence>
<dbReference type="Pfam" id="PF17404">
    <property type="entry name" value="Nrap_D3"/>
    <property type="match status" value="1"/>
</dbReference>
<feature type="region of interest" description="Disordered" evidence="2">
    <location>
        <begin position="214"/>
        <end position="260"/>
    </location>
</feature>
<protein>
    <submittedName>
        <fullName evidence="5">Nrap protein</fullName>
    </submittedName>
</protein>